<dbReference type="Gene3D" id="3.30.565.10">
    <property type="entry name" value="Histidine kinase-like ATPase, C-terminal domain"/>
    <property type="match status" value="1"/>
</dbReference>
<keyword evidence="8" id="KW-0902">Two-component regulatory system</keyword>
<dbReference type="Pfam" id="PF08448">
    <property type="entry name" value="PAS_4"/>
    <property type="match status" value="1"/>
</dbReference>
<proteinExistence type="predicted"/>
<evidence type="ECO:0000259" key="13">
    <source>
        <dbReference type="PROSITE" id="PS50113"/>
    </source>
</evidence>
<dbReference type="InterPro" id="IPR036890">
    <property type="entry name" value="HATPase_C_sf"/>
</dbReference>
<accession>A0ABX7B4B0</accession>
<protein>
    <recommendedName>
        <fullName evidence="2">histidine kinase</fullName>
        <ecNumber evidence="2">2.7.13.3</ecNumber>
    </recommendedName>
</protein>
<dbReference type="InterPro" id="IPR005467">
    <property type="entry name" value="His_kinase_dom"/>
</dbReference>
<dbReference type="PRINTS" id="PR00344">
    <property type="entry name" value="BCTRLSENSOR"/>
</dbReference>
<feature type="transmembrane region" description="Helical" evidence="10">
    <location>
        <begin position="6"/>
        <end position="27"/>
    </location>
</feature>
<dbReference type="InterPro" id="IPR000700">
    <property type="entry name" value="PAS-assoc_C"/>
</dbReference>
<feature type="domain" description="PAS" evidence="12">
    <location>
        <begin position="176"/>
        <end position="250"/>
    </location>
</feature>
<dbReference type="PROSITE" id="PS50109">
    <property type="entry name" value="HIS_KIN"/>
    <property type="match status" value="1"/>
</dbReference>
<evidence type="ECO:0000256" key="5">
    <source>
        <dbReference type="ARBA" id="ARBA00022741"/>
    </source>
</evidence>
<dbReference type="SMART" id="SM00387">
    <property type="entry name" value="HATPase_c"/>
    <property type="match status" value="1"/>
</dbReference>
<dbReference type="InterPro" id="IPR036097">
    <property type="entry name" value="HisK_dim/P_sf"/>
</dbReference>
<evidence type="ECO:0000256" key="3">
    <source>
        <dbReference type="ARBA" id="ARBA00022553"/>
    </source>
</evidence>
<evidence type="ECO:0000256" key="6">
    <source>
        <dbReference type="ARBA" id="ARBA00022777"/>
    </source>
</evidence>
<dbReference type="Pfam" id="PF00512">
    <property type="entry name" value="HisKA"/>
    <property type="match status" value="1"/>
</dbReference>
<sequence>MIWTHLLSDVLIGLAYCSIPVGLLYFVWRRQDLAYKWIFLMFCGFILACGISHFFGAWTLWNPDYVAQGAVKAFTAAISVVTAVVLWPLIPHALALPSPAQLRDANFRLEQQIRERQRAEAEVRLVNGELERRVAERTAELEAANAALQRVNETLEVRVAERTAELSEANRRLRASELHYSSIFHHLAEGLFVVGVEGPGEFRFEALNPSHERQTGLVSAEVAGRTPHDLFPPALADQIVERYRACCEARQPIQYEETLDLPAGTRVWQTNLAPVLDAEGRPTKLLGTARDMTEYRTLQEELAQTSKLATLGTLAAGIAHEMSQPLNIIRITADDNRLLMEEEGVEADAAYLRQGMELISTQATRMGEIVDQMRSFSRRDGPEVVPFDPVQPVRRAVGLLERHFATEGMALALDAPPAAPAVAGRPGRLEQVVINLLSNAHDAIAARRTTDPGFEGGRIEVRLSEEQAPHQIRITISDDGTGLPPGMAERIFDPFVTTKEATKGVGLGLSICASLIGAMGGRISAENLDQGARFTILLPVRSRPPHENPNA</sequence>
<feature type="transmembrane region" description="Helical" evidence="10">
    <location>
        <begin position="39"/>
        <end position="61"/>
    </location>
</feature>
<dbReference type="SMART" id="SM00388">
    <property type="entry name" value="HisKA"/>
    <property type="match status" value="1"/>
</dbReference>
<keyword evidence="7" id="KW-0067">ATP-binding</keyword>
<dbReference type="CDD" id="cd00082">
    <property type="entry name" value="HisKA"/>
    <property type="match status" value="1"/>
</dbReference>
<keyword evidence="5" id="KW-0547">Nucleotide-binding</keyword>
<dbReference type="PANTHER" id="PTHR43065">
    <property type="entry name" value="SENSOR HISTIDINE KINASE"/>
    <property type="match status" value="1"/>
</dbReference>
<dbReference type="InterPro" id="IPR013656">
    <property type="entry name" value="PAS_4"/>
</dbReference>
<organism evidence="14 15">
    <name type="scientific">Skermanella cutis</name>
    <dbReference type="NCBI Taxonomy" id="2775420"/>
    <lineage>
        <taxon>Bacteria</taxon>
        <taxon>Pseudomonadati</taxon>
        <taxon>Pseudomonadota</taxon>
        <taxon>Alphaproteobacteria</taxon>
        <taxon>Rhodospirillales</taxon>
        <taxon>Azospirillaceae</taxon>
        <taxon>Skermanella</taxon>
    </lineage>
</organism>
<dbReference type="InterPro" id="IPR004358">
    <property type="entry name" value="Sig_transdc_His_kin-like_C"/>
</dbReference>
<dbReference type="Gene3D" id="1.10.287.130">
    <property type="match status" value="1"/>
</dbReference>
<dbReference type="SMART" id="SM00091">
    <property type="entry name" value="PAS"/>
    <property type="match status" value="1"/>
</dbReference>
<keyword evidence="9" id="KW-0175">Coiled coil</keyword>
<dbReference type="RefSeq" id="WP_201074619.1">
    <property type="nucleotide sequence ID" value="NZ_CP067420.1"/>
</dbReference>
<evidence type="ECO:0000256" key="8">
    <source>
        <dbReference type="ARBA" id="ARBA00023012"/>
    </source>
</evidence>
<evidence type="ECO:0000259" key="11">
    <source>
        <dbReference type="PROSITE" id="PS50109"/>
    </source>
</evidence>
<dbReference type="Gene3D" id="3.30.450.20">
    <property type="entry name" value="PAS domain"/>
    <property type="match status" value="1"/>
</dbReference>
<evidence type="ECO:0000313" key="15">
    <source>
        <dbReference type="Proteomes" id="UP000595197"/>
    </source>
</evidence>
<comment type="catalytic activity">
    <reaction evidence="1">
        <text>ATP + protein L-histidine = ADP + protein N-phospho-L-histidine.</text>
        <dbReference type="EC" id="2.7.13.3"/>
    </reaction>
</comment>
<evidence type="ECO:0000313" key="14">
    <source>
        <dbReference type="EMBL" id="QQP88969.1"/>
    </source>
</evidence>
<keyword evidence="10" id="KW-0812">Transmembrane</keyword>
<dbReference type="InterPro" id="IPR003661">
    <property type="entry name" value="HisK_dim/P_dom"/>
</dbReference>
<dbReference type="InterPro" id="IPR000014">
    <property type="entry name" value="PAS"/>
</dbReference>
<evidence type="ECO:0000256" key="1">
    <source>
        <dbReference type="ARBA" id="ARBA00000085"/>
    </source>
</evidence>
<dbReference type="PANTHER" id="PTHR43065:SF10">
    <property type="entry name" value="PEROXIDE STRESS-ACTIVATED HISTIDINE KINASE MAK3"/>
    <property type="match status" value="1"/>
</dbReference>
<evidence type="ECO:0000256" key="7">
    <source>
        <dbReference type="ARBA" id="ARBA00022840"/>
    </source>
</evidence>
<feature type="domain" description="PAC" evidence="13">
    <location>
        <begin position="253"/>
        <end position="304"/>
    </location>
</feature>
<keyword evidence="10" id="KW-1133">Transmembrane helix</keyword>
<feature type="transmembrane region" description="Helical" evidence="10">
    <location>
        <begin position="73"/>
        <end position="96"/>
    </location>
</feature>
<keyword evidence="15" id="KW-1185">Reference proteome</keyword>
<dbReference type="PROSITE" id="PS50112">
    <property type="entry name" value="PAS"/>
    <property type="match status" value="1"/>
</dbReference>
<gene>
    <name evidence="14" type="ORF">IGS68_23645</name>
</gene>
<dbReference type="InterPro" id="IPR035965">
    <property type="entry name" value="PAS-like_dom_sf"/>
</dbReference>
<dbReference type="EC" id="2.7.13.3" evidence="2"/>
<evidence type="ECO:0000256" key="10">
    <source>
        <dbReference type="SAM" id="Phobius"/>
    </source>
</evidence>
<keyword evidence="6" id="KW-0418">Kinase</keyword>
<dbReference type="NCBIfam" id="TIGR00229">
    <property type="entry name" value="sensory_box"/>
    <property type="match status" value="1"/>
</dbReference>
<evidence type="ECO:0000256" key="2">
    <source>
        <dbReference type="ARBA" id="ARBA00012438"/>
    </source>
</evidence>
<evidence type="ECO:0000256" key="9">
    <source>
        <dbReference type="SAM" id="Coils"/>
    </source>
</evidence>
<dbReference type="SUPFAM" id="SSF55785">
    <property type="entry name" value="PYP-like sensor domain (PAS domain)"/>
    <property type="match status" value="1"/>
</dbReference>
<feature type="coiled-coil region" evidence="9">
    <location>
        <begin position="102"/>
        <end position="172"/>
    </location>
</feature>
<dbReference type="PROSITE" id="PS50113">
    <property type="entry name" value="PAC"/>
    <property type="match status" value="1"/>
</dbReference>
<keyword evidence="3" id="KW-0597">Phosphoprotein</keyword>
<name>A0ABX7B4B0_9PROT</name>
<evidence type="ECO:0000259" key="12">
    <source>
        <dbReference type="PROSITE" id="PS50112"/>
    </source>
</evidence>
<feature type="domain" description="Histidine kinase" evidence="11">
    <location>
        <begin position="317"/>
        <end position="542"/>
    </location>
</feature>
<dbReference type="Pfam" id="PF02518">
    <property type="entry name" value="HATPase_c"/>
    <property type="match status" value="1"/>
</dbReference>
<dbReference type="EMBL" id="CP067420">
    <property type="protein sequence ID" value="QQP88969.1"/>
    <property type="molecule type" value="Genomic_DNA"/>
</dbReference>
<dbReference type="SUPFAM" id="SSF47384">
    <property type="entry name" value="Homodimeric domain of signal transducing histidine kinase"/>
    <property type="match status" value="1"/>
</dbReference>
<dbReference type="Proteomes" id="UP000595197">
    <property type="component" value="Chromosome"/>
</dbReference>
<dbReference type="InterPro" id="IPR058544">
    <property type="entry name" value="ETR1_N"/>
</dbReference>
<dbReference type="InterPro" id="IPR003594">
    <property type="entry name" value="HATPase_dom"/>
</dbReference>
<evidence type="ECO:0000256" key="4">
    <source>
        <dbReference type="ARBA" id="ARBA00022679"/>
    </source>
</evidence>
<dbReference type="CDD" id="cd00130">
    <property type="entry name" value="PAS"/>
    <property type="match status" value="1"/>
</dbReference>
<dbReference type="SUPFAM" id="SSF55874">
    <property type="entry name" value="ATPase domain of HSP90 chaperone/DNA topoisomerase II/histidine kinase"/>
    <property type="match status" value="1"/>
</dbReference>
<keyword evidence="4" id="KW-0808">Transferase</keyword>
<reference evidence="14" key="1">
    <citation type="submission" date="2021-02" db="EMBL/GenBank/DDBJ databases">
        <title>Skermanella TT6 skin isolate.</title>
        <authorList>
            <person name="Lee K."/>
            <person name="Ganzorig M."/>
        </authorList>
    </citation>
    <scope>NUCLEOTIDE SEQUENCE</scope>
    <source>
        <strain evidence="14">TT6</strain>
    </source>
</reference>
<dbReference type="Pfam" id="PF25487">
    <property type="entry name" value="ETR1_N"/>
    <property type="match status" value="1"/>
</dbReference>
<keyword evidence="10" id="KW-0472">Membrane</keyword>